<dbReference type="EMBL" id="RCMI01005732">
    <property type="protein sequence ID" value="KAG2858558.1"/>
    <property type="molecule type" value="Genomic_DNA"/>
</dbReference>
<evidence type="ECO:0008006" key="4">
    <source>
        <dbReference type="Google" id="ProtNLM"/>
    </source>
</evidence>
<dbReference type="Proteomes" id="UP000774804">
    <property type="component" value="Unassembled WGS sequence"/>
</dbReference>
<comment type="caution">
    <text evidence="2">The sequence shown here is derived from an EMBL/GenBank/DDBJ whole genome shotgun (WGS) entry which is preliminary data.</text>
</comment>
<proteinExistence type="predicted"/>
<reference evidence="2" key="1">
    <citation type="submission" date="2018-05" db="EMBL/GenBank/DDBJ databases">
        <title>Effector identification in a new, highly contiguous assembly of the strawberry crown rot pathogen Phytophthora cactorum.</title>
        <authorList>
            <person name="Armitage A.D."/>
            <person name="Nellist C.F."/>
            <person name="Bates H."/>
            <person name="Vickerstaff R.J."/>
            <person name="Harrison R.J."/>
        </authorList>
    </citation>
    <scope>NUCLEOTIDE SEQUENCE</scope>
    <source>
        <strain evidence="1">4032</strain>
        <strain evidence="2">P421</strain>
    </source>
</reference>
<dbReference type="Proteomes" id="UP000760860">
    <property type="component" value="Unassembled WGS sequence"/>
</dbReference>
<name>A0A8T1GXQ2_9STRA</name>
<accession>A0A8T1GXQ2</accession>
<protein>
    <recommendedName>
        <fullName evidence="4">Reverse transcriptase Ty1/copia-type domain-containing protein</fullName>
    </recommendedName>
</protein>
<evidence type="ECO:0000313" key="2">
    <source>
        <dbReference type="EMBL" id="KAG3187539.1"/>
    </source>
</evidence>
<organism evidence="2 3">
    <name type="scientific">Phytophthora cactorum</name>
    <dbReference type="NCBI Taxonomy" id="29920"/>
    <lineage>
        <taxon>Eukaryota</taxon>
        <taxon>Sar</taxon>
        <taxon>Stramenopiles</taxon>
        <taxon>Oomycota</taxon>
        <taxon>Peronosporomycetes</taxon>
        <taxon>Peronosporales</taxon>
        <taxon>Peronosporaceae</taxon>
        <taxon>Phytophthora</taxon>
    </lineage>
</organism>
<sequence length="67" mass="7963">MDVEYESLMKNATWELVPRPKSTKRKKVNILTSLWILVLKKNERGELERLKARLAIRGFLQKFGIDY</sequence>
<evidence type="ECO:0000313" key="3">
    <source>
        <dbReference type="Proteomes" id="UP000760860"/>
    </source>
</evidence>
<evidence type="ECO:0000313" key="1">
    <source>
        <dbReference type="EMBL" id="KAG2858558.1"/>
    </source>
</evidence>
<gene>
    <name evidence="1" type="ORF">PC115_g25785</name>
    <name evidence="2" type="ORF">PC129_g25231</name>
</gene>
<dbReference type="EMBL" id="RCMV01005363">
    <property type="protein sequence ID" value="KAG3187539.1"/>
    <property type="molecule type" value="Genomic_DNA"/>
</dbReference>
<dbReference type="AlphaFoldDB" id="A0A8T1GXQ2"/>